<dbReference type="PANTHER" id="PTHR32438:SF5">
    <property type="entry name" value="4-ALPHA-GLUCANOTRANSFERASE DPE1, CHLOROPLASTIC_AMYLOPLASTIC"/>
    <property type="match status" value="1"/>
</dbReference>
<dbReference type="Pfam" id="PF02446">
    <property type="entry name" value="Glyco_hydro_77"/>
    <property type="match status" value="1"/>
</dbReference>
<protein>
    <recommendedName>
        <fullName evidence="4 10">4-alpha-glucanotransferase</fullName>
        <ecNumber evidence="3 10">2.4.1.25</ecNumber>
    </recommendedName>
    <alternativeName>
        <fullName evidence="8 10">Amylomaltase</fullName>
    </alternativeName>
    <alternativeName>
        <fullName evidence="9 10">Disproportionating enzyme</fullName>
    </alternativeName>
</protein>
<evidence type="ECO:0000313" key="13">
    <source>
        <dbReference type="Proteomes" id="UP000559809"/>
    </source>
</evidence>
<sequence>MSRPETEALRDLARAAGLLAEWRDAFGAPRSVAPEVLAGMLARMGFPCGTVQDLRDSVHRLESKATAGGRPLRVVDAGQAIELRDVASLKYKVELESGETLFGTAGAGAPGSAIIPAIRRPGYHRLLIGGQAFALAVCPARCPAVRDLVPGGGARPWGLTAQLYSLAGEGAYAQLARLAGHAAAQGASALAISPAHAMFSADPSRFSPYSPSSRLFLNVAHIEPSSVLGPDAAASAIGSPPAEAERPDAASGSRHLHWDRIVPARLRVLRRLFDAFRTQGAEGAKREFAEFCRQGGQALRRHAGYEALHAHFSAALGPGCGWRDWPAEFHDPDGPAPRDFAQRHALELDFHMFLQWQAFRSLAGAQRAAKQAGMGIGLIADLAIGVDGRGSQVWSRQSEMLVGASVGAPPDLYQQAGQNWGLSTFSPWSLADNGYAGFLETLRAAFAHAGGLRIDHILGYGRMWLIEEGGDPVDGVYLRYPLDDMLRLLTLEAWRAGAVVIGENLGTVPEDFNDRLARRGIMGTSVLWFERRDHARGGAQDFAAAEQWPDWTMATSTTHDLPTVAGWWKGRDLYWRRRLAPPPSGATADPHDAAADPYGAAADQHHATAGPGESGVRAQERALLWRRAAPSAAAPPPAEPPLADILAFVARSPSPLFMLPLEDLLGVEEQPNIPGSRSGLEPGCYPSWMLALGADLDAMWASEGVRRTIAAVKQARARTGSSDP</sequence>
<dbReference type="PANTHER" id="PTHR32438">
    <property type="entry name" value="4-ALPHA-GLUCANOTRANSFERASE DPE1, CHLOROPLASTIC/AMYLOPLASTIC"/>
    <property type="match status" value="1"/>
</dbReference>
<gene>
    <name evidence="12" type="primary">malQ</name>
    <name evidence="12" type="ORF">H0A72_05690</name>
</gene>
<dbReference type="NCBIfam" id="TIGR00217">
    <property type="entry name" value="malQ"/>
    <property type="match status" value="1"/>
</dbReference>
<dbReference type="SUPFAM" id="SSF51445">
    <property type="entry name" value="(Trans)glycosidases"/>
    <property type="match status" value="1"/>
</dbReference>
<comment type="catalytic activity">
    <reaction evidence="1 10">
        <text>Transfers a segment of a (1-&gt;4)-alpha-D-glucan to a new position in an acceptor, which may be glucose or a (1-&gt;4)-alpha-D-glucan.</text>
        <dbReference type="EC" id="2.4.1.25"/>
    </reaction>
</comment>
<evidence type="ECO:0000256" key="4">
    <source>
        <dbReference type="ARBA" id="ARBA00020295"/>
    </source>
</evidence>
<name>A0A853FXE3_9BURK</name>
<dbReference type="GO" id="GO:0004134">
    <property type="term" value="F:4-alpha-glucanotransferase activity"/>
    <property type="evidence" value="ECO:0007669"/>
    <property type="project" value="UniProtKB-EC"/>
</dbReference>
<evidence type="ECO:0000256" key="7">
    <source>
        <dbReference type="ARBA" id="ARBA00023277"/>
    </source>
</evidence>
<keyword evidence="7 10" id="KW-0119">Carbohydrate metabolism</keyword>
<evidence type="ECO:0000256" key="10">
    <source>
        <dbReference type="RuleBase" id="RU361207"/>
    </source>
</evidence>
<organism evidence="12 13">
    <name type="scientific">Parapusillimonas granuli</name>
    <dbReference type="NCBI Taxonomy" id="380911"/>
    <lineage>
        <taxon>Bacteria</taxon>
        <taxon>Pseudomonadati</taxon>
        <taxon>Pseudomonadota</taxon>
        <taxon>Betaproteobacteria</taxon>
        <taxon>Burkholderiales</taxon>
        <taxon>Alcaligenaceae</taxon>
        <taxon>Parapusillimonas</taxon>
    </lineage>
</organism>
<evidence type="ECO:0000256" key="5">
    <source>
        <dbReference type="ARBA" id="ARBA00022676"/>
    </source>
</evidence>
<evidence type="ECO:0000256" key="11">
    <source>
        <dbReference type="SAM" id="MobiDB-lite"/>
    </source>
</evidence>
<dbReference type="Gene3D" id="3.20.20.80">
    <property type="entry name" value="Glycosidases"/>
    <property type="match status" value="1"/>
</dbReference>
<keyword evidence="5 10" id="KW-0328">Glycosyltransferase</keyword>
<feature type="region of interest" description="Disordered" evidence="11">
    <location>
        <begin position="580"/>
        <end position="617"/>
    </location>
</feature>
<dbReference type="AlphaFoldDB" id="A0A853FXE3"/>
<evidence type="ECO:0000256" key="6">
    <source>
        <dbReference type="ARBA" id="ARBA00022679"/>
    </source>
</evidence>
<reference evidence="12 13" key="1">
    <citation type="submission" date="2020-07" db="EMBL/GenBank/DDBJ databases">
        <title>Taxonomic revisions and descriptions of new bacterial species based on genomic comparisons in the high-G+C-content subgroup of the family Alcaligenaceae.</title>
        <authorList>
            <person name="Szabo A."/>
            <person name="Felfoldi T."/>
        </authorList>
    </citation>
    <scope>NUCLEOTIDE SEQUENCE [LARGE SCALE GENOMIC DNA]</scope>
    <source>
        <strain evidence="12 13">LMG 24012</strain>
    </source>
</reference>
<accession>A0A853FXE3</accession>
<evidence type="ECO:0000256" key="2">
    <source>
        <dbReference type="ARBA" id="ARBA00005684"/>
    </source>
</evidence>
<dbReference type="InterPro" id="IPR017853">
    <property type="entry name" value="GH"/>
</dbReference>
<comment type="caution">
    <text evidence="12">The sequence shown here is derived from an EMBL/GenBank/DDBJ whole genome shotgun (WGS) entry which is preliminary data.</text>
</comment>
<evidence type="ECO:0000256" key="9">
    <source>
        <dbReference type="ARBA" id="ARBA00031501"/>
    </source>
</evidence>
<evidence type="ECO:0000256" key="8">
    <source>
        <dbReference type="ARBA" id="ARBA00031423"/>
    </source>
</evidence>
<dbReference type="EMBL" id="JACCEM010000003">
    <property type="protein sequence ID" value="NYT48797.1"/>
    <property type="molecule type" value="Genomic_DNA"/>
</dbReference>
<evidence type="ECO:0000313" key="12">
    <source>
        <dbReference type="EMBL" id="NYT48797.1"/>
    </source>
</evidence>
<proteinExistence type="inferred from homology"/>
<keyword evidence="13" id="KW-1185">Reference proteome</keyword>
<dbReference type="EC" id="2.4.1.25" evidence="3 10"/>
<feature type="region of interest" description="Disordered" evidence="11">
    <location>
        <begin position="232"/>
        <end position="251"/>
    </location>
</feature>
<dbReference type="Proteomes" id="UP000559809">
    <property type="component" value="Unassembled WGS sequence"/>
</dbReference>
<dbReference type="InterPro" id="IPR003385">
    <property type="entry name" value="Glyco_hydro_77"/>
</dbReference>
<comment type="similarity">
    <text evidence="2 10">Belongs to the disproportionating enzyme family.</text>
</comment>
<evidence type="ECO:0000256" key="1">
    <source>
        <dbReference type="ARBA" id="ARBA00000439"/>
    </source>
</evidence>
<keyword evidence="6 10" id="KW-0808">Transferase</keyword>
<evidence type="ECO:0000256" key="3">
    <source>
        <dbReference type="ARBA" id="ARBA00012560"/>
    </source>
</evidence>
<dbReference type="RefSeq" id="WP_180154110.1">
    <property type="nucleotide sequence ID" value="NZ_JACCEM010000003.1"/>
</dbReference>
<dbReference type="GO" id="GO:0005975">
    <property type="term" value="P:carbohydrate metabolic process"/>
    <property type="evidence" value="ECO:0007669"/>
    <property type="project" value="InterPro"/>
</dbReference>